<evidence type="ECO:0008006" key="6">
    <source>
        <dbReference type="Google" id="ProtNLM"/>
    </source>
</evidence>
<keyword evidence="3" id="KW-0732">Signal</keyword>
<organism evidence="4 5">
    <name type="scientific">Periconia digitata</name>
    <dbReference type="NCBI Taxonomy" id="1303443"/>
    <lineage>
        <taxon>Eukaryota</taxon>
        <taxon>Fungi</taxon>
        <taxon>Dikarya</taxon>
        <taxon>Ascomycota</taxon>
        <taxon>Pezizomycotina</taxon>
        <taxon>Dothideomycetes</taxon>
        <taxon>Pleosporomycetidae</taxon>
        <taxon>Pleosporales</taxon>
        <taxon>Massarineae</taxon>
        <taxon>Periconiaceae</taxon>
        <taxon>Periconia</taxon>
    </lineage>
</organism>
<accession>A0A9W4XNI4</accession>
<keyword evidence="2" id="KW-1133">Transmembrane helix</keyword>
<dbReference type="EMBL" id="CAOQHR010000008">
    <property type="protein sequence ID" value="CAI6338058.1"/>
    <property type="molecule type" value="Genomic_DNA"/>
</dbReference>
<evidence type="ECO:0000313" key="5">
    <source>
        <dbReference type="Proteomes" id="UP001152607"/>
    </source>
</evidence>
<feature type="signal peptide" evidence="3">
    <location>
        <begin position="1"/>
        <end position="26"/>
    </location>
</feature>
<dbReference type="OrthoDB" id="5421290at2759"/>
<reference evidence="4" key="1">
    <citation type="submission" date="2023-01" db="EMBL/GenBank/DDBJ databases">
        <authorList>
            <person name="Van Ghelder C."/>
            <person name="Rancurel C."/>
        </authorList>
    </citation>
    <scope>NUCLEOTIDE SEQUENCE</scope>
    <source>
        <strain evidence="4">CNCM I-4278</strain>
    </source>
</reference>
<feature type="chain" id="PRO_5040719870" description="Extracellular membrane protein CFEM domain-containing protein" evidence="3">
    <location>
        <begin position="27"/>
        <end position="289"/>
    </location>
</feature>
<feature type="transmembrane region" description="Helical" evidence="2">
    <location>
        <begin position="183"/>
        <end position="206"/>
    </location>
</feature>
<evidence type="ECO:0000313" key="4">
    <source>
        <dbReference type="EMBL" id="CAI6338058.1"/>
    </source>
</evidence>
<feature type="compositionally biased region" description="Low complexity" evidence="1">
    <location>
        <begin position="234"/>
        <end position="243"/>
    </location>
</feature>
<gene>
    <name evidence="4" type="ORF">PDIGIT_LOCUS11180</name>
</gene>
<dbReference type="Proteomes" id="UP001152607">
    <property type="component" value="Unassembled WGS sequence"/>
</dbReference>
<keyword evidence="2" id="KW-0472">Membrane</keyword>
<proteinExistence type="predicted"/>
<keyword evidence="2" id="KW-0812">Transmembrane</keyword>
<evidence type="ECO:0000256" key="3">
    <source>
        <dbReference type="SAM" id="SignalP"/>
    </source>
</evidence>
<feature type="region of interest" description="Disordered" evidence="1">
    <location>
        <begin position="140"/>
        <end position="180"/>
    </location>
</feature>
<name>A0A9W4XNI4_9PLEO</name>
<keyword evidence="5" id="KW-1185">Reference proteome</keyword>
<sequence>MGTPPLTSVFSTIFLHLLLLATVTNCQIGTAYQDITTVPGYADLKPCVQSCFHQTGFCPNDLLGSKIGCRAHTDCKGSNWQATNDCYCRSDLQKAAQDYLTSCVEQKCTVGDVRIDESSAGGIYGRYCNEKGYTAAPASVSANPTKGGTTATGASGSTGPAETGSSSSADQTSPPPADESKKLSISAIVGIVVGALAGLTFFAIFVRMMLKWCGCVGRPPAPSHHVQQPPPLPYHHQQQQPSYPMNLYPEQTYWQQKPMGVESEVGPDDSISVVTPPPVAPTMVSNGRR</sequence>
<comment type="caution">
    <text evidence="4">The sequence shown here is derived from an EMBL/GenBank/DDBJ whole genome shotgun (WGS) entry which is preliminary data.</text>
</comment>
<feature type="region of interest" description="Disordered" evidence="1">
    <location>
        <begin position="261"/>
        <end position="289"/>
    </location>
</feature>
<evidence type="ECO:0000256" key="2">
    <source>
        <dbReference type="SAM" id="Phobius"/>
    </source>
</evidence>
<evidence type="ECO:0000256" key="1">
    <source>
        <dbReference type="SAM" id="MobiDB-lite"/>
    </source>
</evidence>
<feature type="region of interest" description="Disordered" evidence="1">
    <location>
        <begin position="221"/>
        <end position="243"/>
    </location>
</feature>
<dbReference type="AlphaFoldDB" id="A0A9W4XNI4"/>
<feature type="compositionally biased region" description="Low complexity" evidence="1">
    <location>
        <begin position="145"/>
        <end position="169"/>
    </location>
</feature>
<protein>
    <recommendedName>
        <fullName evidence="6">Extracellular membrane protein CFEM domain-containing protein</fullName>
    </recommendedName>
</protein>